<feature type="binding site" evidence="6">
    <location>
        <position position="35"/>
    </location>
    <ligand>
        <name>Na(+)</name>
        <dbReference type="ChEBI" id="CHEBI:29101"/>
        <label>1</label>
    </ligand>
</feature>
<reference evidence="8 9" key="1">
    <citation type="journal article" date="2014" name="Nat. Genet.">
        <title>Whole-genome sequence of a flatfish provides insights into ZW sex chromosome evolution and adaptation to a benthic lifestyle.</title>
        <authorList>
            <person name="Chen S."/>
            <person name="Zhang G."/>
            <person name="Shao C."/>
            <person name="Huang Q."/>
            <person name="Liu G."/>
            <person name="Zhang P."/>
            <person name="Song W."/>
            <person name="An N."/>
            <person name="Chalopin D."/>
            <person name="Volff J.N."/>
            <person name="Hong Y."/>
            <person name="Li Q."/>
            <person name="Sha Z."/>
            <person name="Zhou H."/>
            <person name="Xie M."/>
            <person name="Yu Q."/>
            <person name="Liu Y."/>
            <person name="Xiang H."/>
            <person name="Wang N."/>
            <person name="Wu K."/>
            <person name="Yang C."/>
            <person name="Zhou Q."/>
            <person name="Liao X."/>
            <person name="Yang L."/>
            <person name="Hu Q."/>
            <person name="Zhang J."/>
            <person name="Meng L."/>
            <person name="Jin L."/>
            <person name="Tian Y."/>
            <person name="Lian J."/>
            <person name="Yang J."/>
            <person name="Miao G."/>
            <person name="Liu S."/>
            <person name="Liang Z."/>
            <person name="Yan F."/>
            <person name="Li Y."/>
            <person name="Sun B."/>
            <person name="Zhang H."/>
            <person name="Zhang J."/>
            <person name="Zhu Y."/>
            <person name="Du M."/>
            <person name="Zhao Y."/>
            <person name="Schartl M."/>
            <person name="Tang Q."/>
            <person name="Wang J."/>
        </authorList>
    </citation>
    <scope>NUCLEOTIDE SEQUENCE</scope>
</reference>
<dbReference type="GO" id="GO:0015374">
    <property type="term" value="F:neutral, basic amino acid:sodium:chloride symporter activity"/>
    <property type="evidence" value="ECO:0007669"/>
    <property type="project" value="TreeGrafter"/>
</dbReference>
<dbReference type="PROSITE" id="PS50267">
    <property type="entry name" value="NA_NEUROTRAN_SYMP_3"/>
    <property type="match status" value="1"/>
</dbReference>
<dbReference type="GO" id="GO:0005886">
    <property type="term" value="C:plasma membrane"/>
    <property type="evidence" value="ECO:0007669"/>
    <property type="project" value="TreeGrafter"/>
</dbReference>
<feature type="transmembrane region" description="Helical" evidence="7">
    <location>
        <begin position="470"/>
        <end position="493"/>
    </location>
</feature>
<feature type="transmembrane region" description="Helical" evidence="7">
    <location>
        <begin position="356"/>
        <end position="377"/>
    </location>
</feature>
<keyword evidence="6" id="KW-0915">Sodium</keyword>
<dbReference type="GO" id="GO:0022858">
    <property type="term" value="F:alanine transmembrane transporter activity"/>
    <property type="evidence" value="ECO:0007669"/>
    <property type="project" value="TreeGrafter"/>
</dbReference>
<feature type="transmembrane region" description="Helical" evidence="7">
    <location>
        <begin position="184"/>
        <end position="204"/>
    </location>
</feature>
<feature type="transmembrane region" description="Helical" evidence="7">
    <location>
        <begin position="513"/>
        <end position="535"/>
    </location>
</feature>
<feature type="transmembrane region" description="Helical" evidence="7">
    <location>
        <begin position="398"/>
        <end position="424"/>
    </location>
</feature>
<keyword evidence="3 7" id="KW-0812">Transmembrane</keyword>
<dbReference type="PANTHER" id="PTHR11616:SF286">
    <property type="entry name" value="SODIUM- AND CHLORIDE-DEPENDENT NEUTRAL AND BASIC AMINO ACID TRANSPORTER B(0+)"/>
    <property type="match status" value="1"/>
</dbReference>
<dbReference type="InterPro" id="IPR000175">
    <property type="entry name" value="Na/ntran_symport"/>
</dbReference>
<dbReference type="PRINTS" id="PR00176">
    <property type="entry name" value="NANEUSMPORT"/>
</dbReference>
<dbReference type="PANTHER" id="PTHR11616">
    <property type="entry name" value="SODIUM/CHLORIDE DEPENDENT TRANSPORTER"/>
    <property type="match status" value="1"/>
</dbReference>
<dbReference type="GO" id="GO:0015657">
    <property type="term" value="F:branched-chain amino acid:sodium symporter activity"/>
    <property type="evidence" value="ECO:0007669"/>
    <property type="project" value="TreeGrafter"/>
</dbReference>
<reference evidence="8" key="3">
    <citation type="submission" date="2025-09" db="UniProtKB">
        <authorList>
            <consortium name="Ensembl"/>
        </authorList>
    </citation>
    <scope>IDENTIFICATION</scope>
</reference>
<feature type="binding site" evidence="6">
    <location>
        <position position="303"/>
    </location>
    <ligand>
        <name>Na(+)</name>
        <dbReference type="ChEBI" id="CHEBI:29101"/>
        <label>1</label>
    </ligand>
</feature>
<feature type="binding site" evidence="6">
    <location>
        <position position="271"/>
    </location>
    <ligand>
        <name>Na(+)</name>
        <dbReference type="ChEBI" id="CHEBI:29101"/>
        <label>1</label>
    </ligand>
</feature>
<dbReference type="GO" id="GO:0046872">
    <property type="term" value="F:metal ion binding"/>
    <property type="evidence" value="ECO:0007669"/>
    <property type="project" value="UniProtKB-KW"/>
</dbReference>
<feature type="binding site" evidence="6">
    <location>
        <position position="372"/>
    </location>
    <ligand>
        <name>Na(+)</name>
        <dbReference type="ChEBI" id="CHEBI:29101"/>
        <label>1</label>
    </ligand>
</feature>
<dbReference type="SUPFAM" id="SSF161070">
    <property type="entry name" value="SNF-like"/>
    <property type="match status" value="1"/>
</dbReference>
<evidence type="ECO:0000256" key="4">
    <source>
        <dbReference type="ARBA" id="ARBA00022989"/>
    </source>
</evidence>
<dbReference type="Ensembl" id="ENSCSET00000006943.1">
    <property type="protein sequence ID" value="ENSCSEP00000006868.1"/>
    <property type="gene ID" value="ENSCSEG00000004432.1"/>
</dbReference>
<evidence type="ECO:0000313" key="8">
    <source>
        <dbReference type="Ensembl" id="ENSCSEP00000006868.1"/>
    </source>
</evidence>
<organism evidence="8 9">
    <name type="scientific">Cynoglossus semilaevis</name>
    <name type="common">Tongue sole</name>
    <dbReference type="NCBI Taxonomy" id="244447"/>
    <lineage>
        <taxon>Eukaryota</taxon>
        <taxon>Metazoa</taxon>
        <taxon>Chordata</taxon>
        <taxon>Craniata</taxon>
        <taxon>Vertebrata</taxon>
        <taxon>Euteleostomi</taxon>
        <taxon>Actinopterygii</taxon>
        <taxon>Neopterygii</taxon>
        <taxon>Teleostei</taxon>
        <taxon>Neoteleostei</taxon>
        <taxon>Acanthomorphata</taxon>
        <taxon>Carangaria</taxon>
        <taxon>Pleuronectiformes</taxon>
        <taxon>Pleuronectoidei</taxon>
        <taxon>Cynoglossidae</taxon>
        <taxon>Cynoglossinae</taxon>
        <taxon>Cynoglossus</taxon>
    </lineage>
</organism>
<dbReference type="Proteomes" id="UP000265120">
    <property type="component" value="Chromosome 11"/>
</dbReference>
<keyword evidence="9" id="KW-1185">Reference proteome</keyword>
<feature type="transmembrane region" description="Helical" evidence="7">
    <location>
        <begin position="52"/>
        <end position="73"/>
    </location>
</feature>
<feature type="transmembrane region" description="Helical" evidence="7">
    <location>
        <begin position="296"/>
        <end position="318"/>
    </location>
</feature>
<feature type="transmembrane region" description="Helical" evidence="7">
    <location>
        <begin position="22"/>
        <end position="40"/>
    </location>
</feature>
<dbReference type="GO" id="GO:0089718">
    <property type="term" value="P:amino acid import across plasma membrane"/>
    <property type="evidence" value="ECO:0007669"/>
    <property type="project" value="TreeGrafter"/>
</dbReference>
<feature type="transmembrane region" description="Helical" evidence="7">
    <location>
        <begin position="213"/>
        <end position="233"/>
    </location>
</feature>
<dbReference type="InterPro" id="IPR037272">
    <property type="entry name" value="SNS_sf"/>
</dbReference>
<comment type="subcellular location">
    <subcellularLocation>
        <location evidence="1">Membrane</location>
        <topology evidence="1">Multi-pass membrane protein</topology>
    </subcellularLocation>
</comment>
<evidence type="ECO:0000256" key="1">
    <source>
        <dbReference type="ARBA" id="ARBA00004141"/>
    </source>
</evidence>
<dbReference type="Pfam" id="PF00209">
    <property type="entry name" value="SNF"/>
    <property type="match status" value="1"/>
</dbReference>
<dbReference type="GeneTree" id="ENSGT00940000159688"/>
<evidence type="ECO:0000256" key="3">
    <source>
        <dbReference type="ARBA" id="ARBA00022692"/>
    </source>
</evidence>
<sequence>AQENLVDDPKTERGNWNSKSEYLLSLIGCIIGLDNIWKFPHTAYKNGGGVFLIPYFLILFVCGLPLFLLEAAIGQFCSQGPINMWGAIPILKGVGFSMVIVNGLVAIYYNVLIAYSSYFMFASLQSSLPWSNTSSWTYSNSISCSMCAVLMPNGTQQNSPSLSEQYWDDVVLQRSSGLDQTGSVVWHLALCLLLSSIVVAVVVIKGIKSSGKVMYVTSIFPYVVMLILLIRGVTLEGAKSGIDFFIGSPINFTKLTDVEIWKDAATQTFYSLAIGWGGVATYTSYNNFHNNVVLDSVFICIFNHVFSVAAGITVFSVLGHMSFTYGRSVESMLSEGFALAFIVYPDAMTTLPVSPLWSFLFFLMLAVIGLQSQFGLTEVITTSLSDSFPEILVNKRPFVSVGTCILLFLLGLVCVTQAGIYWVVLIDNFSAGWILSILALLEVIGFCYIYGVNRLIDDFKMMLGNKNTYFWWACKACWVVVSPSITLAILIWSLVDYVPPTYGWVHYPDWGLSLGWCMVAFDLVWIPIVAAYKLSTAEGSLWKIMSSPSEDWHPYLDVNRGERYQTETWSQQIKMSNNNKDKDVDTIP</sequence>
<proteinExistence type="predicted"/>
<evidence type="ECO:0000256" key="2">
    <source>
        <dbReference type="ARBA" id="ARBA00022448"/>
    </source>
</evidence>
<evidence type="ECO:0000313" key="9">
    <source>
        <dbReference type="Proteomes" id="UP000265120"/>
    </source>
</evidence>
<keyword evidence="4 7" id="KW-1133">Transmembrane helix</keyword>
<feature type="binding site" evidence="6">
    <location>
        <position position="28"/>
    </location>
    <ligand>
        <name>Na(+)</name>
        <dbReference type="ChEBI" id="CHEBI:29101"/>
        <label>1</label>
    </ligand>
</feature>
<keyword evidence="5 7" id="KW-0472">Membrane</keyword>
<evidence type="ECO:0000256" key="5">
    <source>
        <dbReference type="ARBA" id="ARBA00023136"/>
    </source>
</evidence>
<protein>
    <submittedName>
        <fullName evidence="8">Solute carrier family 6 member 14</fullName>
    </submittedName>
</protein>
<keyword evidence="6" id="KW-0479">Metal-binding</keyword>
<keyword evidence="2" id="KW-0813">Transport</keyword>
<evidence type="ECO:0000256" key="6">
    <source>
        <dbReference type="PIRSR" id="PIRSR600175-1"/>
    </source>
</evidence>
<feature type="transmembrane region" description="Helical" evidence="7">
    <location>
        <begin position="430"/>
        <end position="450"/>
    </location>
</feature>
<dbReference type="AlphaFoldDB" id="A0A3P8UUL3"/>
<evidence type="ECO:0000256" key="7">
    <source>
        <dbReference type="SAM" id="Phobius"/>
    </source>
</evidence>
<reference evidence="8" key="2">
    <citation type="submission" date="2025-08" db="UniProtKB">
        <authorList>
            <consortium name="Ensembl"/>
        </authorList>
    </citation>
    <scope>IDENTIFICATION</scope>
</reference>
<dbReference type="InParanoid" id="A0A3P8UUL3"/>
<accession>A0A3P8UUL3</accession>
<name>A0A3P8UUL3_CYNSE</name>
<dbReference type="OMA" id="RWHAMIT"/>
<dbReference type="GO" id="GO:1901235">
    <property type="term" value="F:(R)-carnitine transmembrane transporter activity"/>
    <property type="evidence" value="ECO:0007669"/>
    <property type="project" value="TreeGrafter"/>
</dbReference>
<feature type="transmembrane region" description="Helical" evidence="7">
    <location>
        <begin position="94"/>
        <end position="121"/>
    </location>
</feature>
<dbReference type="GO" id="GO:0001761">
    <property type="term" value="F:beta-alanine transmembrane transporter activity"/>
    <property type="evidence" value="ECO:0007669"/>
    <property type="project" value="TreeGrafter"/>
</dbReference>